<dbReference type="InterPro" id="IPR017866">
    <property type="entry name" value="Succ-CoA_synthase_bsu_CS"/>
</dbReference>
<comment type="cofactor">
    <cofactor evidence="10">
        <name>Mg(2+)</name>
        <dbReference type="ChEBI" id="CHEBI:18420"/>
    </cofactor>
    <text evidence="10">Binds 1 Mg(2+) ion per subunit.</text>
</comment>
<keyword evidence="8" id="KW-0560">Oxidoreductase</keyword>
<dbReference type="GO" id="GO:0006281">
    <property type="term" value="P:DNA repair"/>
    <property type="evidence" value="ECO:0007669"/>
    <property type="project" value="InterPro"/>
</dbReference>
<dbReference type="NCBIfam" id="NF001913">
    <property type="entry name" value="PRK00696.1"/>
    <property type="match status" value="1"/>
</dbReference>
<dbReference type="FunFam" id="3.40.50.261:FF:000001">
    <property type="entry name" value="Succinate--CoA ligase [ADP-forming] subunit beta"/>
    <property type="match status" value="1"/>
</dbReference>
<evidence type="ECO:0000256" key="4">
    <source>
        <dbReference type="ARBA" id="ARBA00022598"/>
    </source>
</evidence>
<dbReference type="NCBIfam" id="TIGR01016">
    <property type="entry name" value="sucCoAbeta"/>
    <property type="match status" value="1"/>
</dbReference>
<dbReference type="Pfam" id="PF16124">
    <property type="entry name" value="RecQ_Zn_bind"/>
    <property type="match status" value="1"/>
</dbReference>
<evidence type="ECO:0000256" key="10">
    <source>
        <dbReference type="HAMAP-Rule" id="MF_03219"/>
    </source>
</evidence>
<keyword evidence="5 10" id="KW-0479">Metal-binding</keyword>
<comment type="pathway">
    <text evidence="1 10">Carbohydrate metabolism; tricarboxylic acid cycle; succinate from succinyl-CoA (ligase route): step 1/1.</text>
</comment>
<evidence type="ECO:0000256" key="11">
    <source>
        <dbReference type="RuleBase" id="RU361258"/>
    </source>
</evidence>
<dbReference type="FunFam" id="2.60.34.20:FF:000001">
    <property type="entry name" value="protein AAR2 homolog"/>
    <property type="match status" value="1"/>
</dbReference>
<feature type="binding site" evidence="10">
    <location>
        <position position="479"/>
    </location>
    <ligand>
        <name>ATP</name>
        <dbReference type="ChEBI" id="CHEBI:30616"/>
    </ligand>
</feature>
<proteinExistence type="inferred from homology"/>
<dbReference type="GO" id="GO:0016616">
    <property type="term" value="F:oxidoreductase activity, acting on the CH-OH group of donors, NAD or NADP as acceptor"/>
    <property type="evidence" value="ECO:0007669"/>
    <property type="project" value="InterPro"/>
</dbReference>
<dbReference type="Pfam" id="PF00570">
    <property type="entry name" value="HRDC"/>
    <property type="match status" value="1"/>
</dbReference>
<dbReference type="SUPFAM" id="SSF56059">
    <property type="entry name" value="Glutathione synthetase ATP-binding domain-like"/>
    <property type="match status" value="1"/>
</dbReference>
<dbReference type="Pfam" id="PF20981">
    <property type="entry name" value="AAR2_1st"/>
    <property type="match status" value="1"/>
</dbReference>
<dbReference type="SUPFAM" id="SSF46785">
    <property type="entry name" value="Winged helix' DNA-binding domain"/>
    <property type="match status" value="1"/>
</dbReference>
<dbReference type="Gene3D" id="1.10.10.10">
    <property type="entry name" value="Winged helix-like DNA-binding domain superfamily/Winged helix DNA-binding domain"/>
    <property type="match status" value="1"/>
</dbReference>
<keyword evidence="4 10" id="KW-0436">Ligase</keyword>
<dbReference type="SUPFAM" id="SSF52210">
    <property type="entry name" value="Succinyl-CoA synthetase domains"/>
    <property type="match status" value="1"/>
</dbReference>
<dbReference type="InterPro" id="IPR033648">
    <property type="entry name" value="AAR2_C"/>
</dbReference>
<comment type="similarity">
    <text evidence="2">Belongs to the AAR2 family.</text>
</comment>
<sequence length="1458" mass="163772">MHQLDMLRRMEQFLTTTSCRRYLILSYFDKNVKHPEIPKSDCCDNCTKLLQSGVDKRYNKEEMISDFGKEAKKLFRTINEVFGGRTGLNKPIDFIRGSKTVLSKAPKTFTKGEDLSKHSLYGCGKSRSEMWWKELGKLLRNYGYLIDSKSTFNQFGCITNISDKAEKWLREGGKELKLIPSEYLSNSNNVENGGKDLSTTTLSIPNKVVEIISEKLLGIEKQREYKDASCYPCIASASDKNIFVYEMLPQLRKELEDLRYQLALESDCPANSVYSNTVIEGLVKIRPTNEATLELVEGFPEQRRKQFLTPITQLISKFCSENNISTDSKEAEIEFPEDLESLKNGLTLTEKSYYHAHVLYNRSLDETSSNMKATSSTVANHLSTAAKRGLPLHLKTLGITSELIEIVHNKIKENGRDIIRLKPIMELLPENIVDYNQYQSKELLRSNGCVVQNFFVCGKEEKDLDKLFDKYDYKEYVVKAQILAGGRGKGRFINSQFKQSGVFITTSQEQAKFSTLDMLGRRLVTNQTGSDGVLVNQVMIAESVPIKREAYLSILMDPSTSGPVVVACHLGGVDIEKVAERNPELILKLPICINKGITKEQCEQVAEWLSFDNEAVPYAAKQIHKLYEFFIKVDASQIEINPFAQIEDGRVYCIDAKLIFDDNAAFRQKNIFELDTNEEMSQNEILAKRFGLSYIPMDGNIACMVNGAGLAMATMDIIKLYGGVPANFLDVGGSATVEQVSNAFKIVASSNDQKIKAIFVNIFAGILRCDIIAEGVIAACNELESNIPVVLRLKGTNVDKAKLMLKNASQLKGKFEFYESFEDAAKRVVELAGGGCNNEQFLVSNMMSLNSTKPKILMTDSTFNLTKLKEIGDVVQHDSPGQMPRTLLEEKIVDVDALFCLVRDKIDSQILEKAKNLKMIGTMSVGYEHINLEECKRRGIRVGYTPDVLTETVAELGMALLLATARRLPEAINSVKSGGWRTWSPYYMCGKSLANSVVGIYGLGKIGTSIANKIQPFMPEKIIYNNRKKKEDSPHTFVSFNDLLAQSDFLIITATPSPENTRIFNKNTFKLMKKDSILINISRGILVNHNDLADALTLGLIGGAGLDVTDPEPFPLEHPLHSMNNCGRVILPHIGSATYATRNLMAATTEQNIINYFKGIPMKMDEALKNIIKTGEMTQDVAQYLFLHGGILILKDFPEGSEFGIDCRSWTVGRKFLGIKMIPPGIHFVYMSVPGAPKIAFFHNFVLKEIVLRKWDKKNEDLFNCVSDDVELERVRSNLMTLDSHLGAYPFTDYQLWVSFSSNITSKTLKLRGLMNDPLGLSIVDKEHRGRIRFTDESGLPVMNAKDDDSKLGFTEIPKITLADTCLKKSGIDASDRLEKFVETVGDSKEVLAELQFAFIIFIIGEVYEGFDQWKRIIHLLCSCKSAIEKSPSFFNDLLMVLHYQMKMVPDNFFAETL</sequence>
<dbReference type="Gene3D" id="2.60.34.20">
    <property type="match status" value="1"/>
</dbReference>
<dbReference type="Gene3D" id="3.30.1490.20">
    <property type="entry name" value="ATP-grasp fold, A domain"/>
    <property type="match status" value="1"/>
</dbReference>
<evidence type="ECO:0000256" key="9">
    <source>
        <dbReference type="ARBA" id="ARBA00034617"/>
    </source>
</evidence>
<dbReference type="InterPro" id="IPR033647">
    <property type="entry name" value="Aar2_N"/>
</dbReference>
<dbReference type="SUPFAM" id="SSF51735">
    <property type="entry name" value="NAD(P)-binding Rossmann-fold domains"/>
    <property type="match status" value="1"/>
</dbReference>
<dbReference type="Gene3D" id="3.40.50.720">
    <property type="entry name" value="NAD(P)-binding Rossmann-like Domain"/>
    <property type="match status" value="2"/>
</dbReference>
<dbReference type="Pfam" id="PF08442">
    <property type="entry name" value="ATP-grasp_2"/>
    <property type="match status" value="1"/>
</dbReference>
<dbReference type="GO" id="GO:0000287">
    <property type="term" value="F:magnesium ion binding"/>
    <property type="evidence" value="ECO:0007669"/>
    <property type="project" value="UniProtKB-UniRule"/>
</dbReference>
<dbReference type="Pfam" id="PF05282">
    <property type="entry name" value="AAR2"/>
    <property type="match status" value="1"/>
</dbReference>
<dbReference type="InterPro" id="IPR013815">
    <property type="entry name" value="ATP_grasp_subdomain_1"/>
</dbReference>
<dbReference type="InterPro" id="IPR018982">
    <property type="entry name" value="RQC_domain"/>
</dbReference>
<dbReference type="GO" id="GO:0006099">
    <property type="term" value="P:tricarboxylic acid cycle"/>
    <property type="evidence" value="ECO:0007669"/>
    <property type="project" value="UniProtKB-UniRule"/>
</dbReference>
<dbReference type="GO" id="GO:0051287">
    <property type="term" value="F:NAD binding"/>
    <property type="evidence" value="ECO:0007669"/>
    <property type="project" value="InterPro"/>
</dbReference>
<dbReference type="Pfam" id="PF14493">
    <property type="entry name" value="HTH_40"/>
    <property type="match status" value="1"/>
</dbReference>
<dbReference type="PROSITE" id="PS00671">
    <property type="entry name" value="D_2_HYDROXYACID_DH_3"/>
    <property type="match status" value="1"/>
</dbReference>
<dbReference type="InterPro" id="IPR038516">
    <property type="entry name" value="AAR2_N_sf"/>
</dbReference>
<evidence type="ECO:0000313" key="14">
    <source>
        <dbReference type="WBParaSite" id="scaffold2390_cov215.g4764"/>
    </source>
</evidence>
<dbReference type="GO" id="GO:0043138">
    <property type="term" value="F:3'-5' DNA helicase activity"/>
    <property type="evidence" value="ECO:0007669"/>
    <property type="project" value="UniProtKB-EC"/>
</dbReference>
<dbReference type="InterPro" id="IPR032284">
    <property type="entry name" value="RecQ_Zn-bd"/>
</dbReference>
<keyword evidence="6 10" id="KW-0547">Nucleotide-binding</keyword>
<dbReference type="FunFam" id="3.40.50.720:FF:000026">
    <property type="entry name" value="Glyoxylate/hydroxypyruvate reductase B"/>
    <property type="match status" value="1"/>
</dbReference>
<accession>A0A915M1L0</accession>
<dbReference type="Gene3D" id="3.40.50.261">
    <property type="entry name" value="Succinyl-CoA synthetase domains"/>
    <property type="match status" value="1"/>
</dbReference>
<dbReference type="InterPro" id="IPR038514">
    <property type="entry name" value="AAR2_C_sf"/>
</dbReference>
<dbReference type="Pfam" id="PF00389">
    <property type="entry name" value="2-Hacid_dh"/>
    <property type="match status" value="1"/>
</dbReference>
<comment type="subunit">
    <text evidence="10 11">Heterodimer of an alpha and a beta subunit.</text>
</comment>
<dbReference type="SUPFAM" id="SSF52283">
    <property type="entry name" value="Formate/glycerate dehydrogenase catalytic domain-like"/>
    <property type="match status" value="1"/>
</dbReference>
<evidence type="ECO:0000313" key="13">
    <source>
        <dbReference type="Proteomes" id="UP000887561"/>
    </source>
</evidence>
<dbReference type="SMART" id="SM00956">
    <property type="entry name" value="RQC"/>
    <property type="match status" value="1"/>
</dbReference>
<dbReference type="InterPro" id="IPR016102">
    <property type="entry name" value="Succinyl-CoA_synth-like"/>
</dbReference>
<dbReference type="Gene3D" id="1.25.40.550">
    <property type="entry name" value="Aar2, C-terminal domain-like"/>
    <property type="match status" value="1"/>
</dbReference>
<dbReference type="InterPro" id="IPR006139">
    <property type="entry name" value="D-isomer_2_OHA_DH_cat_dom"/>
</dbReference>
<keyword evidence="13" id="KW-1185">Reference proteome</keyword>
<dbReference type="GO" id="GO:0005739">
    <property type="term" value="C:mitochondrion"/>
    <property type="evidence" value="ECO:0007669"/>
    <property type="project" value="UniProtKB-SubCell"/>
</dbReference>
<evidence type="ECO:0000256" key="5">
    <source>
        <dbReference type="ARBA" id="ARBA00022723"/>
    </source>
</evidence>
<dbReference type="InterPro" id="IPR005809">
    <property type="entry name" value="Succ_CoA_ligase-like_bsu"/>
</dbReference>
<feature type="binding site" evidence="10">
    <location>
        <position position="655"/>
    </location>
    <ligand>
        <name>Mg(2+)</name>
        <dbReference type="ChEBI" id="CHEBI:18420"/>
    </ligand>
</feature>
<dbReference type="GO" id="GO:0004776">
    <property type="term" value="F:succinate-CoA ligase (GDP-forming) activity"/>
    <property type="evidence" value="ECO:0007669"/>
    <property type="project" value="TreeGrafter"/>
</dbReference>
<feature type="binding site" evidence="10">
    <location>
        <begin position="486"/>
        <end position="488"/>
    </location>
    <ligand>
        <name>ATP</name>
        <dbReference type="ChEBI" id="CHEBI:30616"/>
    </ligand>
</feature>
<dbReference type="GO" id="GO:0006260">
    <property type="term" value="P:DNA replication"/>
    <property type="evidence" value="ECO:0007669"/>
    <property type="project" value="InterPro"/>
</dbReference>
<dbReference type="PROSITE" id="PS50967">
    <property type="entry name" value="HRDC"/>
    <property type="match status" value="1"/>
</dbReference>
<dbReference type="InterPro" id="IPR013650">
    <property type="entry name" value="ATP-grasp_succ-CoA_synth-type"/>
</dbReference>
<dbReference type="EC" id="6.2.1.5" evidence="10"/>
<dbReference type="Gene3D" id="1.10.150.80">
    <property type="entry name" value="HRDC domain"/>
    <property type="match status" value="1"/>
</dbReference>
<feature type="binding site" evidence="10">
    <location>
        <position position="549"/>
    </location>
    <ligand>
        <name>ATP</name>
        <dbReference type="ChEBI" id="CHEBI:30616"/>
    </ligand>
</feature>
<reference evidence="14" key="1">
    <citation type="submission" date="2022-11" db="UniProtKB">
        <authorList>
            <consortium name="WormBaseParasite"/>
        </authorList>
    </citation>
    <scope>IDENTIFICATION</scope>
</reference>
<dbReference type="Pfam" id="PF09382">
    <property type="entry name" value="RQC"/>
    <property type="match status" value="1"/>
</dbReference>
<comment type="function">
    <text evidence="10">Succinyl-CoA synthetase functions in the citric acid cycle (TCA), coupling the hydrolysis of succinyl-CoA to the synthesis of ATP and thus represents the only step of substrate-level phosphorylation in the TCA. The beta subunit provides nucleotide specificity of the enzyme and binds the substrate succinate, while the binding sites for coenzyme A and phosphate are found in the alpha subunit.</text>
</comment>
<dbReference type="FunFam" id="3.30.470.20:FF:000002">
    <property type="entry name" value="Succinate--CoA ligase [ADP-forming] subunit beta"/>
    <property type="match status" value="1"/>
</dbReference>
<dbReference type="GO" id="GO:0004775">
    <property type="term" value="F:succinate-CoA ligase (ADP-forming) activity"/>
    <property type="evidence" value="ECO:0007669"/>
    <property type="project" value="UniProtKB-UniRule"/>
</dbReference>
<keyword evidence="7 10" id="KW-0460">Magnesium</keyword>
<dbReference type="HAMAP" id="MF_00558">
    <property type="entry name" value="Succ_CoA_beta"/>
    <property type="match status" value="1"/>
</dbReference>
<dbReference type="GO" id="GO:0005524">
    <property type="term" value="F:ATP binding"/>
    <property type="evidence" value="ECO:0007669"/>
    <property type="project" value="UniProtKB-UniRule"/>
</dbReference>
<dbReference type="GO" id="GO:0003676">
    <property type="term" value="F:nucleic acid binding"/>
    <property type="evidence" value="ECO:0007669"/>
    <property type="project" value="InterPro"/>
</dbReference>
<dbReference type="InterPro" id="IPR029491">
    <property type="entry name" value="Helicase_HTH"/>
</dbReference>
<dbReference type="InterPro" id="IPR002121">
    <property type="entry name" value="HRDC_dom"/>
</dbReference>
<dbReference type="CDD" id="cd05301">
    <property type="entry name" value="GDH"/>
    <property type="match status" value="1"/>
</dbReference>
<keyword evidence="10" id="KW-0067">ATP-binding</keyword>
<dbReference type="WBParaSite" id="scaffold2390_cov215.g4764">
    <property type="protein sequence ID" value="scaffold2390_cov215.g4764"/>
    <property type="gene ID" value="scaffold2390_cov215.g4764"/>
</dbReference>
<dbReference type="Pfam" id="PF00549">
    <property type="entry name" value="Ligase_CoA"/>
    <property type="match status" value="1"/>
</dbReference>
<evidence type="ECO:0000256" key="8">
    <source>
        <dbReference type="ARBA" id="ARBA00023002"/>
    </source>
</evidence>
<keyword evidence="3 10" id="KW-0816">Tricarboxylic acid cycle</keyword>
<dbReference type="CDD" id="cd13778">
    <property type="entry name" value="Aar2_C"/>
    <property type="match status" value="1"/>
</dbReference>
<dbReference type="InterPro" id="IPR036291">
    <property type="entry name" value="NAD(P)-bd_dom_sf"/>
</dbReference>
<evidence type="ECO:0000256" key="7">
    <source>
        <dbReference type="ARBA" id="ARBA00022842"/>
    </source>
</evidence>
<dbReference type="InterPro" id="IPR010997">
    <property type="entry name" value="HRDC-like_sf"/>
</dbReference>
<feature type="binding site" evidence="10">
    <location>
        <position position="706"/>
    </location>
    <ligand>
        <name>substrate</name>
        <note>ligand shared with subunit alpha</note>
    </ligand>
</feature>
<evidence type="ECO:0000256" key="3">
    <source>
        <dbReference type="ARBA" id="ARBA00022532"/>
    </source>
</evidence>
<dbReference type="SMART" id="SM00341">
    <property type="entry name" value="HRDC"/>
    <property type="match status" value="1"/>
</dbReference>
<dbReference type="InterPro" id="IPR036388">
    <property type="entry name" value="WH-like_DNA-bd_sf"/>
</dbReference>
<evidence type="ECO:0000256" key="6">
    <source>
        <dbReference type="ARBA" id="ARBA00022741"/>
    </source>
</evidence>
<comment type="catalytic activity">
    <reaction evidence="9">
        <text>Couples ATP hydrolysis with the unwinding of duplex DNA by translocating in the 3'-5' direction.</text>
        <dbReference type="EC" id="5.6.2.4"/>
    </reaction>
</comment>
<name>A0A915M1L0_MELJA</name>
<dbReference type="CDD" id="cd13777">
    <property type="entry name" value="Aar2_N"/>
    <property type="match status" value="1"/>
</dbReference>
<dbReference type="InterPro" id="IPR006140">
    <property type="entry name" value="D-isomer_DH_NAD-bd"/>
</dbReference>
<feature type="domain" description="HRDC" evidence="12">
    <location>
        <begin position="245"/>
        <end position="325"/>
    </location>
</feature>
<dbReference type="Gene3D" id="3.30.470.20">
    <property type="entry name" value="ATP-grasp fold, B domain"/>
    <property type="match status" value="1"/>
</dbReference>
<dbReference type="Pfam" id="PF02826">
    <property type="entry name" value="2-Hacid_dh_C"/>
    <property type="match status" value="1"/>
</dbReference>
<dbReference type="PROSITE" id="PS01217">
    <property type="entry name" value="SUCCINYL_COA_LIG_3"/>
    <property type="match status" value="1"/>
</dbReference>
<keyword evidence="10" id="KW-0496">Mitochondrion</keyword>
<comment type="subcellular location">
    <subcellularLocation>
        <location evidence="10">Mitochondrion</location>
    </subcellularLocation>
</comment>
<dbReference type="InterPro" id="IPR036390">
    <property type="entry name" value="WH_DNA-bd_sf"/>
</dbReference>
<evidence type="ECO:0000256" key="1">
    <source>
        <dbReference type="ARBA" id="ARBA00005064"/>
    </source>
</evidence>
<dbReference type="PANTHER" id="PTHR11815">
    <property type="entry name" value="SUCCINYL-COA SYNTHETASE BETA CHAIN"/>
    <property type="match status" value="1"/>
</dbReference>
<dbReference type="InterPro" id="IPR044876">
    <property type="entry name" value="HRDC_dom_sf"/>
</dbReference>
<organism evidence="13 14">
    <name type="scientific">Meloidogyne javanica</name>
    <name type="common">Root-knot nematode worm</name>
    <dbReference type="NCBI Taxonomy" id="6303"/>
    <lineage>
        <taxon>Eukaryota</taxon>
        <taxon>Metazoa</taxon>
        <taxon>Ecdysozoa</taxon>
        <taxon>Nematoda</taxon>
        <taxon>Chromadorea</taxon>
        <taxon>Rhabditida</taxon>
        <taxon>Tylenchina</taxon>
        <taxon>Tylenchomorpha</taxon>
        <taxon>Tylenchoidea</taxon>
        <taxon>Meloidogynidae</taxon>
        <taxon>Meloidogyninae</taxon>
        <taxon>Meloidogyne</taxon>
        <taxon>Meloidogyne incognita group</taxon>
    </lineage>
</organism>
<dbReference type="GO" id="GO:0006104">
    <property type="term" value="P:succinyl-CoA metabolic process"/>
    <property type="evidence" value="ECO:0007669"/>
    <property type="project" value="TreeGrafter"/>
</dbReference>
<dbReference type="SUPFAM" id="SSF47819">
    <property type="entry name" value="HRDC-like"/>
    <property type="match status" value="1"/>
</dbReference>
<dbReference type="PANTHER" id="PTHR11815:SF10">
    <property type="entry name" value="SUCCINATE--COA LIGASE [GDP-FORMING] SUBUNIT BETA, MITOCHONDRIAL"/>
    <property type="match status" value="1"/>
</dbReference>
<dbReference type="Proteomes" id="UP000887561">
    <property type="component" value="Unplaced"/>
</dbReference>
<dbReference type="InterPro" id="IPR029753">
    <property type="entry name" value="D-isomer_DH_CS"/>
</dbReference>
<evidence type="ECO:0000256" key="2">
    <source>
        <dbReference type="ARBA" id="ARBA00006281"/>
    </source>
</evidence>
<comment type="similarity">
    <text evidence="10 11">Belongs to the succinate/malate CoA ligase beta subunit family.</text>
</comment>
<protein>
    <recommendedName>
        <fullName evidence="10">Succinate--CoA ligase [ADP-forming] subunit beta, mitochondrial</fullName>
        <ecNumber evidence="10">6.2.1.5</ecNumber>
    </recommendedName>
    <alternativeName>
        <fullName evidence="10">Succinyl-CoA synthetase beta chain</fullName>
        <shortName evidence="10">SCS-beta</shortName>
    </alternativeName>
</protein>
<evidence type="ECO:0000259" key="12">
    <source>
        <dbReference type="PROSITE" id="PS50967"/>
    </source>
</evidence>
<dbReference type="InterPro" id="IPR005811">
    <property type="entry name" value="SUCC_ACL_C"/>
</dbReference>
<comment type="catalytic activity">
    <reaction evidence="10">
        <text>succinate + ATP + CoA = succinyl-CoA + ADP + phosphate</text>
        <dbReference type="Rhea" id="RHEA:17661"/>
        <dbReference type="ChEBI" id="CHEBI:30031"/>
        <dbReference type="ChEBI" id="CHEBI:30616"/>
        <dbReference type="ChEBI" id="CHEBI:43474"/>
        <dbReference type="ChEBI" id="CHEBI:57287"/>
        <dbReference type="ChEBI" id="CHEBI:57292"/>
        <dbReference type="ChEBI" id="CHEBI:456216"/>
        <dbReference type="EC" id="6.2.1.5"/>
    </reaction>
</comment>
<dbReference type="GO" id="GO:0042709">
    <property type="term" value="C:succinate-CoA ligase complex"/>
    <property type="evidence" value="ECO:0007669"/>
    <property type="project" value="TreeGrafter"/>
</dbReference>
<feature type="binding site" evidence="10">
    <location>
        <position position="641"/>
    </location>
    <ligand>
        <name>Mg(2+)</name>
        <dbReference type="ChEBI" id="CHEBI:18420"/>
    </ligand>
</feature>
<comment type="caution">
    <text evidence="10">Lacks conserved residue(s) required for the propagation of feature annotation.</text>
</comment>